<evidence type="ECO:0000313" key="1">
    <source>
        <dbReference type="EMBL" id="KAJ8872499.1"/>
    </source>
</evidence>
<protein>
    <submittedName>
        <fullName evidence="1">Uncharacterized protein</fullName>
    </submittedName>
</protein>
<accession>A0ABQ9GKF8</accession>
<dbReference type="EMBL" id="JARBHB010000011">
    <property type="protein sequence ID" value="KAJ8872499.1"/>
    <property type="molecule type" value="Genomic_DNA"/>
</dbReference>
<sequence>MGIWQLSRNTALKKKCAGVEEAKRKIVEQFQPSVIFVTPSIGKFPELDKKVVEYIRELQNSECSISLGMAQCKVLEVLHIQNILHAQLKEVLTG</sequence>
<evidence type="ECO:0000313" key="2">
    <source>
        <dbReference type="Proteomes" id="UP001159363"/>
    </source>
</evidence>
<dbReference type="Proteomes" id="UP001159363">
    <property type="component" value="Chromosome 10"/>
</dbReference>
<name>A0ABQ9GKF8_9NEOP</name>
<comment type="caution">
    <text evidence="1">The sequence shown here is derived from an EMBL/GenBank/DDBJ whole genome shotgun (WGS) entry which is preliminary data.</text>
</comment>
<reference evidence="1 2" key="1">
    <citation type="submission" date="2023-02" db="EMBL/GenBank/DDBJ databases">
        <title>LHISI_Scaffold_Assembly.</title>
        <authorList>
            <person name="Stuart O.P."/>
            <person name="Cleave R."/>
            <person name="Magrath M.J.L."/>
            <person name="Mikheyev A.S."/>
        </authorList>
    </citation>
    <scope>NUCLEOTIDE SEQUENCE [LARGE SCALE GENOMIC DNA]</scope>
    <source>
        <strain evidence="1">Daus_M_001</strain>
        <tissue evidence="1">Leg muscle</tissue>
    </source>
</reference>
<proteinExistence type="predicted"/>
<keyword evidence="2" id="KW-1185">Reference proteome</keyword>
<organism evidence="1 2">
    <name type="scientific">Dryococelus australis</name>
    <dbReference type="NCBI Taxonomy" id="614101"/>
    <lineage>
        <taxon>Eukaryota</taxon>
        <taxon>Metazoa</taxon>
        <taxon>Ecdysozoa</taxon>
        <taxon>Arthropoda</taxon>
        <taxon>Hexapoda</taxon>
        <taxon>Insecta</taxon>
        <taxon>Pterygota</taxon>
        <taxon>Neoptera</taxon>
        <taxon>Polyneoptera</taxon>
        <taxon>Phasmatodea</taxon>
        <taxon>Verophasmatodea</taxon>
        <taxon>Anareolatae</taxon>
        <taxon>Phasmatidae</taxon>
        <taxon>Eurycanthinae</taxon>
        <taxon>Dryococelus</taxon>
    </lineage>
</organism>
<gene>
    <name evidence="1" type="ORF">PR048_026105</name>
</gene>